<accession>A0ABW4TJ22</accession>
<dbReference type="EMBL" id="JBHUGD010000003">
    <property type="protein sequence ID" value="MFD1946664.1"/>
    <property type="molecule type" value="Genomic_DNA"/>
</dbReference>
<dbReference type="PANTHER" id="PTHR36842:SF1">
    <property type="entry name" value="PROTEIN TOLB"/>
    <property type="match status" value="1"/>
</dbReference>
<comment type="caution">
    <text evidence="2">The sequence shown here is derived from an EMBL/GenBank/DDBJ whole genome shotgun (WGS) entry which is preliminary data.</text>
</comment>
<keyword evidence="3" id="KW-1185">Reference proteome</keyword>
<reference evidence="3" key="1">
    <citation type="journal article" date="2019" name="Int. J. Syst. Evol. Microbiol.">
        <title>The Global Catalogue of Microorganisms (GCM) 10K type strain sequencing project: providing services to taxonomists for standard genome sequencing and annotation.</title>
        <authorList>
            <consortium name="The Broad Institute Genomics Platform"/>
            <consortium name="The Broad Institute Genome Sequencing Center for Infectious Disease"/>
            <person name="Wu L."/>
            <person name="Ma J."/>
        </authorList>
    </citation>
    <scope>NUCLEOTIDE SEQUENCE [LARGE SCALE GENOMIC DNA]</scope>
    <source>
        <strain evidence="3">CGMCC 1.12477</strain>
    </source>
</reference>
<protein>
    <submittedName>
        <fullName evidence="2">TolB family protein</fullName>
    </submittedName>
</protein>
<feature type="signal peptide" evidence="1">
    <location>
        <begin position="1"/>
        <end position="25"/>
    </location>
</feature>
<organism evidence="2 3">
    <name type="scientific">Nocardioides aestuarii</name>
    <dbReference type="NCBI Taxonomy" id="252231"/>
    <lineage>
        <taxon>Bacteria</taxon>
        <taxon>Bacillati</taxon>
        <taxon>Actinomycetota</taxon>
        <taxon>Actinomycetes</taxon>
        <taxon>Propionibacteriales</taxon>
        <taxon>Nocardioidaceae</taxon>
        <taxon>Nocardioides</taxon>
    </lineage>
</organism>
<name>A0ABW4TJ22_9ACTN</name>
<dbReference type="PANTHER" id="PTHR36842">
    <property type="entry name" value="PROTEIN TOLB HOMOLOG"/>
    <property type="match status" value="1"/>
</dbReference>
<dbReference type="Proteomes" id="UP001597351">
    <property type="component" value="Unassembled WGS sequence"/>
</dbReference>
<sequence>MTHHRTLGAGLAALALATLAAPALAGTTSHLEQVAVVDGTGEQLPFSSGGSGTGQLTSADGTRTVFATDAPLVASDDNGIEDVYVRDTVAGTTTLVSQRDGHPGNDFSANPTISADGQRVAFITWATDLTGAEDTNGSELDAVVADLGTGDIELVSQTTAGFQRDRSTVDAVISGDGRFVAFQTFGSFGIKDDDRKEDVYVRDLEAGRTTQVSLLPNTNRDVRGSVLVGGISDDGTRVTFGDANHLWMRDTAARRTTRFWQEPDSPPCQPFPSGSAGRPAISGNGRFAAFASCATDLPGENGKATDVYRVNLASGRIVRVNKVGNDHSFLPSLSRTGRFVAFGSDASNLVAGDDEGKVDAFLTDLRERTTIRVSQAADGTGGNRQNGANDVVVNRTGTAVSFQTYADNLVPGDTQDQREVLVWHR</sequence>
<dbReference type="InterPro" id="IPR011042">
    <property type="entry name" value="6-blade_b-propeller_TolB-like"/>
</dbReference>
<dbReference type="Gene3D" id="2.120.10.30">
    <property type="entry name" value="TolB, C-terminal domain"/>
    <property type="match status" value="1"/>
</dbReference>
<keyword evidence="1" id="KW-0732">Signal</keyword>
<dbReference type="SUPFAM" id="SSF69304">
    <property type="entry name" value="Tricorn protease N-terminal domain"/>
    <property type="match status" value="1"/>
</dbReference>
<evidence type="ECO:0000313" key="2">
    <source>
        <dbReference type="EMBL" id="MFD1946664.1"/>
    </source>
</evidence>
<feature type="chain" id="PRO_5045182855" evidence="1">
    <location>
        <begin position="26"/>
        <end position="425"/>
    </location>
</feature>
<dbReference type="RefSeq" id="WP_343917026.1">
    <property type="nucleotide sequence ID" value="NZ_BAAAJT010000002.1"/>
</dbReference>
<proteinExistence type="predicted"/>
<evidence type="ECO:0000256" key="1">
    <source>
        <dbReference type="SAM" id="SignalP"/>
    </source>
</evidence>
<evidence type="ECO:0000313" key="3">
    <source>
        <dbReference type="Proteomes" id="UP001597351"/>
    </source>
</evidence>
<gene>
    <name evidence="2" type="ORF">ACFSDE_07670</name>
</gene>